<evidence type="ECO:0000313" key="2">
    <source>
        <dbReference type="Proteomes" id="UP001420932"/>
    </source>
</evidence>
<keyword evidence="2" id="KW-1185">Reference proteome</keyword>
<reference evidence="1 2" key="1">
    <citation type="submission" date="2024-01" db="EMBL/GenBank/DDBJ databases">
        <title>Genome assemblies of Stephania.</title>
        <authorList>
            <person name="Yang L."/>
        </authorList>
    </citation>
    <scope>NUCLEOTIDE SEQUENCE [LARGE SCALE GENOMIC DNA]</scope>
    <source>
        <strain evidence="1">YNDBR</strain>
        <tissue evidence="1">Leaf</tissue>
    </source>
</reference>
<evidence type="ECO:0000313" key="1">
    <source>
        <dbReference type="EMBL" id="KAK9113334.1"/>
    </source>
</evidence>
<comment type="caution">
    <text evidence="1">The sequence shown here is derived from an EMBL/GenBank/DDBJ whole genome shotgun (WGS) entry which is preliminary data.</text>
</comment>
<dbReference type="AlphaFoldDB" id="A0AAP0NPD1"/>
<dbReference type="EMBL" id="JBBNAF010000009">
    <property type="protein sequence ID" value="KAK9113334.1"/>
    <property type="molecule type" value="Genomic_DNA"/>
</dbReference>
<gene>
    <name evidence="1" type="ORF">Syun_020131</name>
</gene>
<protein>
    <submittedName>
        <fullName evidence="1">Uncharacterized protein</fullName>
    </submittedName>
</protein>
<accession>A0AAP0NPD1</accession>
<sequence>MDIKNSQDGHGNSGKETGLIFVDDLLVWFLQAYVCFVEAKRSGGQLGITFV</sequence>
<name>A0AAP0NPD1_9MAGN</name>
<organism evidence="1 2">
    <name type="scientific">Stephania yunnanensis</name>
    <dbReference type="NCBI Taxonomy" id="152371"/>
    <lineage>
        <taxon>Eukaryota</taxon>
        <taxon>Viridiplantae</taxon>
        <taxon>Streptophyta</taxon>
        <taxon>Embryophyta</taxon>
        <taxon>Tracheophyta</taxon>
        <taxon>Spermatophyta</taxon>
        <taxon>Magnoliopsida</taxon>
        <taxon>Ranunculales</taxon>
        <taxon>Menispermaceae</taxon>
        <taxon>Menispermoideae</taxon>
        <taxon>Cissampelideae</taxon>
        <taxon>Stephania</taxon>
    </lineage>
</organism>
<dbReference type="Proteomes" id="UP001420932">
    <property type="component" value="Unassembled WGS sequence"/>
</dbReference>
<proteinExistence type="predicted"/>